<dbReference type="InterPro" id="IPR018060">
    <property type="entry name" value="HTH_AraC"/>
</dbReference>
<accession>A0A2C6DHF2</accession>
<evidence type="ECO:0000256" key="2">
    <source>
        <dbReference type="ARBA" id="ARBA00023125"/>
    </source>
</evidence>
<dbReference type="EMBL" id="PDDX01000001">
    <property type="protein sequence ID" value="PHI30636.1"/>
    <property type="molecule type" value="Genomic_DNA"/>
</dbReference>
<keyword evidence="3" id="KW-0804">Transcription</keyword>
<keyword evidence="6" id="KW-0808">Transferase</keyword>
<dbReference type="STRING" id="1111728.GCA_000427805_00199"/>
<dbReference type="PANTHER" id="PTHR43280:SF27">
    <property type="entry name" value="TRANSCRIPTIONAL REGULATOR MTLR"/>
    <property type="match status" value="1"/>
</dbReference>
<proteinExistence type="predicted"/>
<keyword evidence="2" id="KW-0238">DNA-binding</keyword>
<dbReference type="PROSITE" id="PS01124">
    <property type="entry name" value="HTH_ARAC_FAMILY_2"/>
    <property type="match status" value="1"/>
</dbReference>
<gene>
    <name evidence="6" type="primary">adaA_2</name>
    <name evidence="5" type="ORF">CRN84_15460</name>
    <name evidence="6" type="ORF">NCTC12282_04346</name>
</gene>
<name>A0A2C6DHF2_9GAMM</name>
<keyword evidence="7" id="KW-1185">Reference proteome</keyword>
<evidence type="ECO:0000259" key="4">
    <source>
        <dbReference type="PROSITE" id="PS01124"/>
    </source>
</evidence>
<dbReference type="GO" id="GO:0008168">
    <property type="term" value="F:methyltransferase activity"/>
    <property type="evidence" value="ECO:0007669"/>
    <property type="project" value="UniProtKB-KW"/>
</dbReference>
<dbReference type="AlphaFoldDB" id="A0A2C6DHF2"/>
<organism evidence="5 7">
    <name type="scientific">Budvicia aquatica</name>
    <dbReference type="NCBI Taxonomy" id="82979"/>
    <lineage>
        <taxon>Bacteria</taxon>
        <taxon>Pseudomonadati</taxon>
        <taxon>Pseudomonadota</taxon>
        <taxon>Gammaproteobacteria</taxon>
        <taxon>Enterobacterales</taxon>
        <taxon>Budviciaceae</taxon>
        <taxon>Budvicia</taxon>
    </lineage>
</organism>
<feature type="domain" description="HTH araC/xylS-type" evidence="4">
    <location>
        <begin position="179"/>
        <end position="277"/>
    </location>
</feature>
<dbReference type="InterPro" id="IPR014710">
    <property type="entry name" value="RmlC-like_jellyroll"/>
</dbReference>
<dbReference type="EMBL" id="CAADJA010000002">
    <property type="protein sequence ID" value="VFS50122.1"/>
    <property type="molecule type" value="Genomic_DNA"/>
</dbReference>
<evidence type="ECO:0000256" key="1">
    <source>
        <dbReference type="ARBA" id="ARBA00023015"/>
    </source>
</evidence>
<dbReference type="Pfam" id="PF12833">
    <property type="entry name" value="HTH_18"/>
    <property type="match status" value="1"/>
</dbReference>
<dbReference type="EC" id="2.1.1.-" evidence="6"/>
<evidence type="ECO:0000313" key="7">
    <source>
        <dbReference type="Proteomes" id="UP000224974"/>
    </source>
</evidence>
<protein>
    <submittedName>
        <fullName evidence="5">AraC family transcriptional regulator</fullName>
    </submittedName>
    <submittedName>
        <fullName evidence="6">Methylphosphotriester-DNA--protein-cysteine S-methyltransferase</fullName>
        <ecNumber evidence="6">2.1.1.-</ecNumber>
    </submittedName>
</protein>
<dbReference type="GO" id="GO:0043565">
    <property type="term" value="F:sequence-specific DNA binding"/>
    <property type="evidence" value="ECO:0007669"/>
    <property type="project" value="InterPro"/>
</dbReference>
<reference evidence="7" key="1">
    <citation type="submission" date="2017-09" db="EMBL/GenBank/DDBJ databases">
        <title>FDA dAtabase for Regulatory Grade micrObial Sequences (FDA-ARGOS): Supporting development and validation of Infectious Disease Dx tests.</title>
        <authorList>
            <person name="Minogue T."/>
            <person name="Wolcott M."/>
            <person name="Wasieloski L."/>
            <person name="Aguilar W."/>
            <person name="Moore D."/>
            <person name="Tallon L."/>
            <person name="Sadzewicz L."/>
            <person name="Ott S."/>
            <person name="Zhao X."/>
            <person name="Nagaraj S."/>
            <person name="Vavikolanu K."/>
            <person name="Aluvathingal J."/>
            <person name="Nadendla S."/>
            <person name="Sichtig H."/>
        </authorList>
    </citation>
    <scope>NUCLEOTIDE SEQUENCE [LARGE SCALE GENOMIC DNA]</scope>
    <source>
        <strain evidence="7">FDAARGOS_387</strain>
    </source>
</reference>
<dbReference type="SMART" id="SM00342">
    <property type="entry name" value="HTH_ARAC"/>
    <property type="match status" value="1"/>
</dbReference>
<evidence type="ECO:0000256" key="3">
    <source>
        <dbReference type="ARBA" id="ARBA00023163"/>
    </source>
</evidence>
<evidence type="ECO:0000313" key="8">
    <source>
        <dbReference type="Proteomes" id="UP000373449"/>
    </source>
</evidence>
<dbReference type="PANTHER" id="PTHR43280">
    <property type="entry name" value="ARAC-FAMILY TRANSCRIPTIONAL REGULATOR"/>
    <property type="match status" value="1"/>
</dbReference>
<reference evidence="5" key="2">
    <citation type="submission" date="2017-09" db="EMBL/GenBank/DDBJ databases">
        <title>FDA dAtabase for Regulatory Grade micrObial Sequences (FDA-ARGOS): Supporting development and validation of Infectious Disease Dx tests.</title>
        <authorList>
            <person name="Minogue T."/>
            <person name="Wolcott M."/>
            <person name="Wasieloski L."/>
            <person name="Aguilar W."/>
            <person name="Moore D."/>
            <person name="Tallon L.J."/>
            <person name="Sadzewicz L."/>
            <person name="Ott S."/>
            <person name="Zhao X."/>
            <person name="Nagaraj S."/>
            <person name="Vavikolanu K."/>
            <person name="Aluvathingal J."/>
            <person name="Nadendla S."/>
            <person name="Sichtig H."/>
        </authorList>
    </citation>
    <scope>NUCLEOTIDE SEQUENCE</scope>
    <source>
        <strain evidence="5">FDAARGOS_387</strain>
    </source>
</reference>
<dbReference type="Gene3D" id="2.60.120.10">
    <property type="entry name" value="Jelly Rolls"/>
    <property type="match status" value="1"/>
</dbReference>
<dbReference type="SUPFAM" id="SSF46689">
    <property type="entry name" value="Homeodomain-like"/>
    <property type="match status" value="1"/>
</dbReference>
<dbReference type="OrthoDB" id="9803764at2"/>
<evidence type="ECO:0000313" key="6">
    <source>
        <dbReference type="EMBL" id="VFS50122.1"/>
    </source>
</evidence>
<dbReference type="GO" id="GO:0032259">
    <property type="term" value="P:methylation"/>
    <property type="evidence" value="ECO:0007669"/>
    <property type="project" value="UniProtKB-KW"/>
</dbReference>
<sequence>MLRRESFRYESTTSWFSTYLQLHEIPFKWHYHQEYELTLTLNSEGKRYIGNHAASYCSPDLVFIGPNQPHSWKSDYMNKASDIFVILIPQTWFNRQLLSGMEEYRAISQLFSRASPAIQFSTECARKSEPLFRKITAASSPLTRLSYLILLFELLIEDTGIEYISDKKKPLSYQNQRVEKILEYIDNNFTLPLALHQVAEHVHCSISTVKRDLMVFAGLSFSEYLLKLRLHKACYLLRTTSRSLPVIASQCGFQDVSYFHRQFSKIIQETPSRYRKNNMV</sequence>
<dbReference type="Proteomes" id="UP000373449">
    <property type="component" value="Unassembled WGS sequence"/>
</dbReference>
<dbReference type="InterPro" id="IPR009057">
    <property type="entry name" value="Homeodomain-like_sf"/>
</dbReference>
<reference evidence="6 8" key="3">
    <citation type="submission" date="2019-03" db="EMBL/GenBank/DDBJ databases">
        <authorList>
            <consortium name="Pathogen Informatics"/>
        </authorList>
    </citation>
    <scope>NUCLEOTIDE SEQUENCE [LARGE SCALE GENOMIC DNA]</scope>
    <source>
        <strain evidence="6 8">NCTC12282</strain>
    </source>
</reference>
<evidence type="ECO:0000313" key="5">
    <source>
        <dbReference type="EMBL" id="PHI30636.1"/>
    </source>
</evidence>
<dbReference type="Gene3D" id="1.10.10.60">
    <property type="entry name" value="Homeodomain-like"/>
    <property type="match status" value="2"/>
</dbReference>
<keyword evidence="6" id="KW-0489">Methyltransferase</keyword>
<dbReference type="InterPro" id="IPR018062">
    <property type="entry name" value="HTH_AraC-typ_CS"/>
</dbReference>
<dbReference type="GO" id="GO:0003700">
    <property type="term" value="F:DNA-binding transcription factor activity"/>
    <property type="evidence" value="ECO:0007669"/>
    <property type="project" value="InterPro"/>
</dbReference>
<dbReference type="Proteomes" id="UP000224974">
    <property type="component" value="Unassembled WGS sequence"/>
</dbReference>
<keyword evidence="1" id="KW-0805">Transcription regulation</keyword>
<dbReference type="PROSITE" id="PS00041">
    <property type="entry name" value="HTH_ARAC_FAMILY_1"/>
    <property type="match status" value="1"/>
</dbReference>